<dbReference type="SUPFAM" id="SSF55729">
    <property type="entry name" value="Acyl-CoA N-acyltransferases (Nat)"/>
    <property type="match status" value="1"/>
</dbReference>
<dbReference type="Gene3D" id="3.30.1050.10">
    <property type="entry name" value="SCP2 sterol-binding domain"/>
    <property type="match status" value="1"/>
</dbReference>
<dbReference type="InterPro" id="IPR025559">
    <property type="entry name" value="Eis_dom"/>
</dbReference>
<dbReference type="EMBL" id="CP032549">
    <property type="protein sequence ID" value="QIV85836.1"/>
    <property type="molecule type" value="Genomic_DNA"/>
</dbReference>
<evidence type="ECO:0000313" key="4">
    <source>
        <dbReference type="Proteomes" id="UP000502331"/>
    </source>
</evidence>
<keyword evidence="4" id="KW-1185">Reference proteome</keyword>
<dbReference type="InterPro" id="IPR051554">
    <property type="entry name" value="Acetyltransferase_Eis"/>
</dbReference>
<proteinExistence type="predicted"/>
<feature type="domain" description="Eis-like acetyltransferase" evidence="2">
    <location>
        <begin position="221"/>
        <end position="325"/>
    </location>
</feature>
<evidence type="ECO:0000259" key="1">
    <source>
        <dbReference type="Pfam" id="PF13530"/>
    </source>
</evidence>
<protein>
    <submittedName>
        <fullName evidence="3">GNAT family N-acetyltransferase</fullName>
    </submittedName>
</protein>
<dbReference type="InterPro" id="IPR016181">
    <property type="entry name" value="Acyl_CoA_acyltransferase"/>
</dbReference>
<accession>A0A6H0SFB6</accession>
<sequence length="438" mass="48162">MTREAASHLKTVTYDAAELHGEQQALIGQFQQATTIGFYEDQPDKDCMSTYADLMGAMKLRFSMVFDQQAAPESRHSTEPVHTYGSFPGLLNAGAARPVAVHKITAVTVSPTHRRQGILSRQIVDDLRYAQDQGFSLAALTVSEAGIYGRFGFEPATYQTRFKLKCQDGLKLLVDLPGTVLDIDPERFAPQLDDLMARSFDRTFGSVDGTEHDKGWALGRWEGWDTLSKAKNMRHAAYYDETGELGGFAAYKFGGWDDPDAKMVVHKLMATNDVARLKLLEYIASHDLVRVVHAQGAPDDPLRSVLQDVRDYEVRSVDDVLWLRILDVPAAFEARGYHHEGRLALSVGDRLGLVQGTYLIEAAGGSARVKAVADDAAELAGVARVEMSERELAGLYLGTVSLPQLLAVGRATVQCSDSLEENADLFAVKRAPFTPYAF</sequence>
<gene>
    <name evidence="3" type="ORF">D3791_01075</name>
</gene>
<dbReference type="Pfam" id="PF13527">
    <property type="entry name" value="Acetyltransf_9"/>
    <property type="match status" value="1"/>
</dbReference>
<dbReference type="RefSeq" id="WP_172511061.1">
    <property type="nucleotide sequence ID" value="NZ_CP032549.1"/>
</dbReference>
<dbReference type="Proteomes" id="UP000502331">
    <property type="component" value="Chromosome"/>
</dbReference>
<dbReference type="GO" id="GO:0034069">
    <property type="term" value="F:aminoglycoside N-acetyltransferase activity"/>
    <property type="evidence" value="ECO:0007669"/>
    <property type="project" value="TreeGrafter"/>
</dbReference>
<keyword evidence="3" id="KW-0808">Transferase</keyword>
<feature type="domain" description="Enhanced intracellular survival protein" evidence="1">
    <location>
        <begin position="328"/>
        <end position="434"/>
    </location>
</feature>
<dbReference type="Pfam" id="PF13530">
    <property type="entry name" value="SCP2_2"/>
    <property type="match status" value="1"/>
</dbReference>
<dbReference type="InterPro" id="IPR041380">
    <property type="entry name" value="Acetyltransf_17"/>
</dbReference>
<name>A0A6H0SFB6_9MICC</name>
<dbReference type="PANTHER" id="PTHR37817:SF1">
    <property type="entry name" value="N-ACETYLTRANSFERASE EIS"/>
    <property type="match status" value="1"/>
</dbReference>
<dbReference type="InterPro" id="IPR036527">
    <property type="entry name" value="SCP2_sterol-bd_dom_sf"/>
</dbReference>
<reference evidence="3 4" key="1">
    <citation type="submission" date="2018-09" db="EMBL/GenBank/DDBJ databases">
        <title>Glutamicibacter mishrai S5-52T (LMG 29155T = KCTC 39846T).</title>
        <authorList>
            <person name="Das S.K."/>
        </authorList>
    </citation>
    <scope>NUCLEOTIDE SEQUENCE [LARGE SCALE GENOMIC DNA]</scope>
    <source>
        <strain evidence="3 4">S5-52</strain>
    </source>
</reference>
<dbReference type="PANTHER" id="PTHR37817">
    <property type="entry name" value="N-ACETYLTRANSFERASE EIS"/>
    <property type="match status" value="1"/>
</dbReference>
<dbReference type="GO" id="GO:0030649">
    <property type="term" value="P:aminoglycoside antibiotic catabolic process"/>
    <property type="evidence" value="ECO:0007669"/>
    <property type="project" value="TreeGrafter"/>
</dbReference>
<dbReference type="Gene3D" id="3.40.630.30">
    <property type="match status" value="2"/>
</dbReference>
<dbReference type="SUPFAM" id="SSF55718">
    <property type="entry name" value="SCP-like"/>
    <property type="match status" value="1"/>
</dbReference>
<evidence type="ECO:0000259" key="2">
    <source>
        <dbReference type="Pfam" id="PF17668"/>
    </source>
</evidence>
<dbReference type="AlphaFoldDB" id="A0A6H0SFB6"/>
<evidence type="ECO:0000313" key="3">
    <source>
        <dbReference type="EMBL" id="QIV85836.1"/>
    </source>
</evidence>
<dbReference type="Pfam" id="PF17668">
    <property type="entry name" value="Acetyltransf_17"/>
    <property type="match status" value="1"/>
</dbReference>
<organism evidence="3 4">
    <name type="scientific">Glutamicibacter mishrai</name>
    <dbReference type="NCBI Taxonomy" id="1775880"/>
    <lineage>
        <taxon>Bacteria</taxon>
        <taxon>Bacillati</taxon>
        <taxon>Actinomycetota</taxon>
        <taxon>Actinomycetes</taxon>
        <taxon>Micrococcales</taxon>
        <taxon>Micrococcaceae</taxon>
        <taxon>Glutamicibacter</taxon>
    </lineage>
</organism>